<dbReference type="EMBL" id="FZMP01000243">
    <property type="protein sequence ID" value="SNQ62854.1"/>
    <property type="molecule type" value="Genomic_DNA"/>
</dbReference>
<gene>
    <name evidence="1" type="ORF">MNV_920021</name>
</gene>
<dbReference type="AlphaFoldDB" id="A0A284VU74"/>
<dbReference type="Proteomes" id="UP000218615">
    <property type="component" value="Unassembled WGS sequence"/>
</dbReference>
<organism evidence="1 2">
    <name type="scientific">Candidatus Methanoperedens nitratireducens</name>
    <dbReference type="NCBI Taxonomy" id="1392998"/>
    <lineage>
        <taxon>Archaea</taxon>
        <taxon>Methanobacteriati</taxon>
        <taxon>Methanobacteriota</taxon>
        <taxon>Stenosarchaea group</taxon>
        <taxon>Methanomicrobia</taxon>
        <taxon>Methanosarcinales</taxon>
        <taxon>ANME-2 cluster</taxon>
        <taxon>Candidatus Methanoperedentaceae</taxon>
        <taxon>Candidatus Methanoperedens</taxon>
    </lineage>
</organism>
<reference evidence="2" key="1">
    <citation type="submission" date="2017-06" db="EMBL/GenBank/DDBJ databases">
        <authorList>
            <person name="Cremers G."/>
        </authorList>
    </citation>
    <scope>NUCLEOTIDE SEQUENCE [LARGE SCALE GENOMIC DNA]</scope>
</reference>
<evidence type="ECO:0000313" key="2">
    <source>
        <dbReference type="Proteomes" id="UP000218615"/>
    </source>
</evidence>
<proteinExistence type="predicted"/>
<accession>A0A284VU74</accession>
<sequence>MEILNYTHHKPDNNPKYQETNIYTFQNYEFWTNRVDRSLRENGGANL</sequence>
<protein>
    <submittedName>
        <fullName evidence="1">Uncharacterized protein</fullName>
    </submittedName>
</protein>
<evidence type="ECO:0000313" key="1">
    <source>
        <dbReference type="EMBL" id="SNQ62854.1"/>
    </source>
</evidence>
<name>A0A284VU74_9EURY</name>
<dbReference type="RefSeq" id="WP_179294082.1">
    <property type="nucleotide sequence ID" value="NZ_FZMP01000243.1"/>
</dbReference>
<keyword evidence="2" id="KW-1185">Reference proteome</keyword>